<reference evidence="3" key="1">
    <citation type="submission" date="2025-08" db="UniProtKB">
        <authorList>
            <consortium name="RefSeq"/>
        </authorList>
    </citation>
    <scope>IDENTIFICATION</scope>
</reference>
<evidence type="ECO:0000313" key="3">
    <source>
        <dbReference type="RefSeq" id="XP_012943259.1"/>
    </source>
</evidence>
<feature type="region of interest" description="Disordered" evidence="1">
    <location>
        <begin position="328"/>
        <end position="392"/>
    </location>
</feature>
<gene>
    <name evidence="3" type="primary">LOC101848918</name>
</gene>
<name>A0ABM1A993_APLCA</name>
<organism evidence="2 3">
    <name type="scientific">Aplysia californica</name>
    <name type="common">California sea hare</name>
    <dbReference type="NCBI Taxonomy" id="6500"/>
    <lineage>
        <taxon>Eukaryota</taxon>
        <taxon>Metazoa</taxon>
        <taxon>Spiralia</taxon>
        <taxon>Lophotrochozoa</taxon>
        <taxon>Mollusca</taxon>
        <taxon>Gastropoda</taxon>
        <taxon>Heterobranchia</taxon>
        <taxon>Euthyneura</taxon>
        <taxon>Tectipleura</taxon>
        <taxon>Aplysiida</taxon>
        <taxon>Aplysioidea</taxon>
        <taxon>Aplysiidae</taxon>
        <taxon>Aplysia</taxon>
    </lineage>
</organism>
<feature type="compositionally biased region" description="Polar residues" evidence="1">
    <location>
        <begin position="328"/>
        <end position="349"/>
    </location>
</feature>
<proteinExistence type="predicted"/>
<feature type="compositionally biased region" description="Polar residues" evidence="1">
    <location>
        <begin position="199"/>
        <end position="218"/>
    </location>
</feature>
<feature type="compositionally biased region" description="Polar residues" evidence="1">
    <location>
        <begin position="89"/>
        <end position="102"/>
    </location>
</feature>
<feature type="compositionally biased region" description="Basic and acidic residues" evidence="1">
    <location>
        <begin position="373"/>
        <end position="384"/>
    </location>
</feature>
<dbReference type="GeneID" id="101848918"/>
<sequence length="392" mass="43408">MANTRADGSFEEQCIGSADVELVERIFHRIMTEGPEYVKVAGGRTLPRVRDTGARSVSGHSSHNYNNSVIPFPTSSASGKRLGNRDSKLSLTTSGPRNNSENRLPFRNRSAGPLAKRQMASDCGLKSLPVHAKWIPAGREPSRLSQNQVYLDTPDGSVTARKGLSGSKVRSGSITPTTRVPGSTPRASSVFEWTDQASITGASPRPQSFRQSNRNSVTLADEGESEEGVVSLYRWNASDQGLRLQRQLTHLTSSRAMKRASEIMHHRLDPMYLMSGSKVSLQHKYDIDESEMRRLQEMSQVREDLLSDLKKMKFPYGARASTHIVKTLKQNNMDPRVSKTSISQRNQEMPSLKPDKVHYPTPASEPALNSSRVPERPLSEHSDTEPSLNGVE</sequence>
<feature type="region of interest" description="Disordered" evidence="1">
    <location>
        <begin position="199"/>
        <end position="223"/>
    </location>
</feature>
<feature type="region of interest" description="Disordered" evidence="1">
    <location>
        <begin position="153"/>
        <end position="186"/>
    </location>
</feature>
<dbReference type="RefSeq" id="XP_012943259.1">
    <property type="nucleotide sequence ID" value="XM_013087805.2"/>
</dbReference>
<keyword evidence="2" id="KW-1185">Reference proteome</keyword>
<feature type="compositionally biased region" description="Polar residues" evidence="1">
    <location>
        <begin position="58"/>
        <end position="78"/>
    </location>
</feature>
<evidence type="ECO:0000313" key="2">
    <source>
        <dbReference type="Proteomes" id="UP000694888"/>
    </source>
</evidence>
<feature type="region of interest" description="Disordered" evidence="1">
    <location>
        <begin position="51"/>
        <end position="109"/>
    </location>
</feature>
<dbReference type="Proteomes" id="UP000694888">
    <property type="component" value="Unplaced"/>
</dbReference>
<accession>A0ABM1A993</accession>
<feature type="compositionally biased region" description="Polar residues" evidence="1">
    <location>
        <begin position="168"/>
        <end position="186"/>
    </location>
</feature>
<evidence type="ECO:0000256" key="1">
    <source>
        <dbReference type="SAM" id="MobiDB-lite"/>
    </source>
</evidence>
<protein>
    <submittedName>
        <fullName evidence="3">Uncharacterized protein LOC101848918</fullName>
    </submittedName>
</protein>